<feature type="transmembrane region" description="Helical" evidence="1">
    <location>
        <begin position="114"/>
        <end position="140"/>
    </location>
</feature>
<feature type="transmembrane region" description="Helical" evidence="1">
    <location>
        <begin position="46"/>
        <end position="66"/>
    </location>
</feature>
<gene>
    <name evidence="2" type="ORF">ACFFLS_09120</name>
</gene>
<feature type="transmembrane region" description="Helical" evidence="1">
    <location>
        <begin position="78"/>
        <end position="102"/>
    </location>
</feature>
<dbReference type="Proteomes" id="UP001589734">
    <property type="component" value="Unassembled WGS sequence"/>
</dbReference>
<accession>A0ABV6BT29</accession>
<keyword evidence="1" id="KW-1133">Transmembrane helix</keyword>
<keyword evidence="1" id="KW-0472">Membrane</keyword>
<protein>
    <submittedName>
        <fullName evidence="2">Uncharacterized protein</fullName>
    </submittedName>
</protein>
<dbReference type="EMBL" id="JBHLYW010000007">
    <property type="protein sequence ID" value="MFC0077202.1"/>
    <property type="molecule type" value="Genomic_DNA"/>
</dbReference>
<reference evidence="2 3" key="1">
    <citation type="submission" date="2024-09" db="EMBL/GenBank/DDBJ databases">
        <authorList>
            <person name="Sun Q."/>
            <person name="Mori K."/>
        </authorList>
    </citation>
    <scope>NUCLEOTIDE SEQUENCE [LARGE SCALE GENOMIC DNA]</scope>
    <source>
        <strain evidence="2 3">CGMCC 1.12926</strain>
    </source>
</reference>
<sequence>MKIKTAFRIFLALSLVLFPYDIIYLQSDFLSSLVPGWNTNITTGRITANLIKFVFLTISTVLYWRLSQIAKSMSLKKFMIHLGFTLTGVLLSKFSLYEILYFNSLTAVDFVNSITIVVVLNILLNILFFTGQILFWRFYIQSKRFSNVKKLT</sequence>
<comment type="caution">
    <text evidence="2">The sequence shown here is derived from an EMBL/GenBank/DDBJ whole genome shotgun (WGS) entry which is preliminary data.</text>
</comment>
<name>A0ABV6BT29_9FLAO</name>
<dbReference type="RefSeq" id="WP_379686286.1">
    <property type="nucleotide sequence ID" value="NZ_JBHLYW010000007.1"/>
</dbReference>
<evidence type="ECO:0000256" key="1">
    <source>
        <dbReference type="SAM" id="Phobius"/>
    </source>
</evidence>
<feature type="transmembrane region" description="Helical" evidence="1">
    <location>
        <begin position="7"/>
        <end position="26"/>
    </location>
</feature>
<keyword evidence="1" id="KW-0812">Transmembrane</keyword>
<organism evidence="2 3">
    <name type="scientific">Flavobacterium procerum</name>
    <dbReference type="NCBI Taxonomy" id="1455569"/>
    <lineage>
        <taxon>Bacteria</taxon>
        <taxon>Pseudomonadati</taxon>
        <taxon>Bacteroidota</taxon>
        <taxon>Flavobacteriia</taxon>
        <taxon>Flavobacteriales</taxon>
        <taxon>Flavobacteriaceae</taxon>
        <taxon>Flavobacterium</taxon>
    </lineage>
</organism>
<evidence type="ECO:0000313" key="3">
    <source>
        <dbReference type="Proteomes" id="UP001589734"/>
    </source>
</evidence>
<evidence type="ECO:0000313" key="2">
    <source>
        <dbReference type="EMBL" id="MFC0077202.1"/>
    </source>
</evidence>
<keyword evidence="3" id="KW-1185">Reference proteome</keyword>
<proteinExistence type="predicted"/>